<dbReference type="eggNOG" id="KOG1208">
    <property type="taxonomic scope" value="Eukaryota"/>
</dbReference>
<dbReference type="Gene3D" id="3.40.50.720">
    <property type="entry name" value="NAD(P)-binding Rossmann-like Domain"/>
    <property type="match status" value="1"/>
</dbReference>
<protein>
    <recommendedName>
        <fullName evidence="2">3beta-hydroxysteroid 3-dehydrogenase</fullName>
        <ecNumber evidence="2">1.1.1.270</ecNumber>
    </recommendedName>
</protein>
<organism evidence="3 4">
    <name type="scientific">Eutypa lata (strain UCR-EL1)</name>
    <name type="common">Grapevine dieback disease fungus</name>
    <name type="synonym">Eutypa armeniacae</name>
    <dbReference type="NCBI Taxonomy" id="1287681"/>
    <lineage>
        <taxon>Eukaryota</taxon>
        <taxon>Fungi</taxon>
        <taxon>Dikarya</taxon>
        <taxon>Ascomycota</taxon>
        <taxon>Pezizomycotina</taxon>
        <taxon>Sordariomycetes</taxon>
        <taxon>Xylariomycetidae</taxon>
        <taxon>Xylariales</taxon>
        <taxon>Diatrypaceae</taxon>
        <taxon>Eutypa</taxon>
    </lineage>
</organism>
<reference evidence="4" key="1">
    <citation type="journal article" date="2013" name="Genome Announc.">
        <title>Draft genome sequence of the grapevine dieback fungus Eutypa lata UCR-EL1.</title>
        <authorList>
            <person name="Blanco-Ulate B."/>
            <person name="Rolshausen P.E."/>
            <person name="Cantu D."/>
        </authorList>
    </citation>
    <scope>NUCLEOTIDE SEQUENCE [LARGE SCALE GENOMIC DNA]</scope>
    <source>
        <strain evidence="4">UCR-EL1</strain>
    </source>
</reference>
<dbReference type="SUPFAM" id="SSF51735">
    <property type="entry name" value="NAD(P)-binding Rossmann-fold domains"/>
    <property type="match status" value="1"/>
</dbReference>
<evidence type="ECO:0000256" key="2">
    <source>
        <dbReference type="ARBA" id="ARBA00023621"/>
    </source>
</evidence>
<evidence type="ECO:0000256" key="1">
    <source>
        <dbReference type="ARBA" id="ARBA00023589"/>
    </source>
</evidence>
<accession>M7SKE9</accession>
<name>M7SKE9_EUTLA</name>
<dbReference type="KEGG" id="ela:UCREL1_6198"/>
<dbReference type="GO" id="GO:0000253">
    <property type="term" value="F:3-beta-hydroxysteroid 3-dehydrogenase (NADP+) activity"/>
    <property type="evidence" value="ECO:0007669"/>
    <property type="project" value="UniProtKB-EC"/>
</dbReference>
<evidence type="ECO:0000313" key="3">
    <source>
        <dbReference type="EMBL" id="EMR66829.1"/>
    </source>
</evidence>
<dbReference type="Proteomes" id="UP000012174">
    <property type="component" value="Unassembled WGS sequence"/>
</dbReference>
<dbReference type="InterPro" id="IPR002347">
    <property type="entry name" value="SDR_fam"/>
</dbReference>
<keyword evidence="4" id="KW-1185">Reference proteome</keyword>
<dbReference type="GO" id="GO:0005789">
    <property type="term" value="C:endoplasmic reticulum membrane"/>
    <property type="evidence" value="ECO:0007669"/>
    <property type="project" value="TreeGrafter"/>
</dbReference>
<dbReference type="GO" id="GO:0005811">
    <property type="term" value="C:lipid droplet"/>
    <property type="evidence" value="ECO:0007669"/>
    <property type="project" value="TreeGrafter"/>
</dbReference>
<dbReference type="Pfam" id="PF00106">
    <property type="entry name" value="adh_short"/>
    <property type="match status" value="1"/>
</dbReference>
<dbReference type="OMA" id="HRYANAK"/>
<gene>
    <name evidence="3" type="ORF">UCREL1_6198</name>
</gene>
<proteinExistence type="predicted"/>
<evidence type="ECO:0000313" key="4">
    <source>
        <dbReference type="Proteomes" id="UP000012174"/>
    </source>
</evidence>
<dbReference type="InterPro" id="IPR036291">
    <property type="entry name" value="NAD(P)-bd_dom_sf"/>
</dbReference>
<dbReference type="OrthoDB" id="191139at2759"/>
<dbReference type="PANTHER" id="PTHR43647">
    <property type="entry name" value="DEHYDROGENASE"/>
    <property type="match status" value="1"/>
</dbReference>
<dbReference type="PANTHER" id="PTHR43647:SF4">
    <property type="entry name" value="KETOREDUCTASE (KR) DOMAIN-CONTAINING PROTEIN"/>
    <property type="match status" value="1"/>
</dbReference>
<dbReference type="HOGENOM" id="CLU_010194_44_3_1"/>
<dbReference type="InterPro" id="IPR051593">
    <property type="entry name" value="Ergosterol_Biosynth_ERG27"/>
</dbReference>
<dbReference type="EC" id="1.1.1.270" evidence="2"/>
<dbReference type="GO" id="GO:0005741">
    <property type="term" value="C:mitochondrial outer membrane"/>
    <property type="evidence" value="ECO:0007669"/>
    <property type="project" value="TreeGrafter"/>
</dbReference>
<dbReference type="EMBL" id="KB706581">
    <property type="protein sequence ID" value="EMR66829.1"/>
    <property type="molecule type" value="Genomic_DNA"/>
</dbReference>
<dbReference type="AlphaFoldDB" id="M7SKE9"/>
<sequence>MAGSVVLTGANSSLGLHAVEHIFTKYPQHTAILTVRDASDDDVNTKRLREIISQHPNVKASIHQLDLFSLAAVHDFSDTIIQSIMGGKYPPLISIICNAFYWNLFGDPELTADGYDKTMQVNYISQVALVLRLLGGFADVGRIILISSDAHWPGKNPMEKYPPSIPDDLELLVKPAIDDDKYGRGYQRYATSKLALTTWTHALNRYLQKDESLNKLTAIAMNPGNMVDSRALRSNTPQSMHRMQTFVYKPLLFLLRFTYPTLRTAAPAGADVIEVAVSPAYSGEKGFFTLLKNDQSSPESNDEAKQTSLWAQTLVWANINKNNTALQAGVV</sequence>
<comment type="pathway">
    <text evidence="1">Steroid biosynthesis; zymosterol biosynthesis; zymosterol from lanosterol: step 5/6.</text>
</comment>